<keyword evidence="5" id="KW-1185">Reference proteome</keyword>
<accession>A0A938WN63</accession>
<keyword evidence="2" id="KW-0325">Glycoprotein</keyword>
<sequence length="760" mass="81851">MKKTRLALTLAASAIAGISMAQAPAFPGAEGHGRYTTGGRGGKVIHVTNLNDSGEGSLREAVSGNDKKIVVFDVGGVIELERNLNIGGNTTILGQTAPGQGITLRYYTVEYNGDNIIVRFVRFRRGQERDVNDGADATWTRHHRNIMLDHCSFSWSIDEVASFYDNRDFTMQWCTVAEALNNAGHNKGAHGYGGIWGGKGASFHHNFLAHLNNRSPRFNGARYAWDGYDQDEYDNTVMAERVDFRNCLIYNWGTGGCYGGPGGGFVNMVNNYYKAGPGTSHKDRVTECSTASSGNSEGAPDELIGMKSRYYIDGNYVDGYGANYDWQGVTYDDGRPTFTDKAGMYGMGAGATVSVRLDAPIEAGTVTTHSAETAYEKVRLYAGASLSRDMQDARYAEEAYAGTATYSGSVTKRAGMLDLVADQGGYSLDRASRPEAFDEDNDGIPDTWERANGLDPANPDDATATTLDPAKYYTNIEVYANSIVQDIMLAGNADAIEAVEEYYPQYTKTDGTVVEAINLPDDLPANPDDLEELGSGTITWALSSGSTEEATVSGGLAEYIESTSMEIGSNLTPDGTRNINGTTMTELTSAEKQSTASSANRIRFSVTPANGIYFTPTAVRVMLSRIGTDSGVFDLAWQCNNTETAIVTGGDINRNKQESGWYTDFSQPTTDMTAGTGESSMLLYIYNVNAGKQTAIANVVIEGKVAQLSSGIDDIALGQPASVSYYNLQGVQTATPGKGVNIMVTKYADGRQSVRKVTRR</sequence>
<proteinExistence type="predicted"/>
<dbReference type="Proteomes" id="UP000764045">
    <property type="component" value="Unassembled WGS sequence"/>
</dbReference>
<dbReference type="InterPro" id="IPR011050">
    <property type="entry name" value="Pectin_lyase_fold/virulence"/>
</dbReference>
<dbReference type="PANTHER" id="PTHR42970:SF1">
    <property type="entry name" value="PECTATE LYASE C-RELATED"/>
    <property type="match status" value="1"/>
</dbReference>
<evidence type="ECO:0000256" key="2">
    <source>
        <dbReference type="ARBA" id="ARBA00023180"/>
    </source>
</evidence>
<comment type="caution">
    <text evidence="4">The sequence shown here is derived from an EMBL/GenBank/DDBJ whole genome shotgun (WGS) entry which is preliminary data.</text>
</comment>
<dbReference type="GO" id="GO:0046872">
    <property type="term" value="F:metal ion binding"/>
    <property type="evidence" value="ECO:0007669"/>
    <property type="project" value="UniProtKB-KW"/>
</dbReference>
<dbReference type="Gene3D" id="2.160.20.10">
    <property type="entry name" value="Single-stranded right-handed beta-helix, Pectin lyase-like"/>
    <property type="match status" value="1"/>
</dbReference>
<gene>
    <name evidence="4" type="ORF">H6B30_11670</name>
</gene>
<dbReference type="RefSeq" id="WP_205110783.1">
    <property type="nucleotide sequence ID" value="NZ_JACJJL010000020.1"/>
</dbReference>
<dbReference type="GO" id="GO:0016829">
    <property type="term" value="F:lyase activity"/>
    <property type="evidence" value="ECO:0007669"/>
    <property type="project" value="UniProtKB-KW"/>
</dbReference>
<organism evidence="4 5">
    <name type="scientific">Marseilla massiliensis</name>
    <dbReference type="NCBI Taxonomy" id="1841864"/>
    <lineage>
        <taxon>Bacteria</taxon>
        <taxon>Pseudomonadati</taxon>
        <taxon>Bacteroidota</taxon>
        <taxon>Bacteroidia</taxon>
        <taxon>Bacteroidales</taxon>
        <taxon>Prevotellaceae</taxon>
        <taxon>Marseilla</taxon>
    </lineage>
</organism>
<feature type="signal peptide" evidence="3">
    <location>
        <begin position="1"/>
        <end position="21"/>
    </location>
</feature>
<feature type="chain" id="PRO_5036837891" evidence="3">
    <location>
        <begin position="22"/>
        <end position="760"/>
    </location>
</feature>
<dbReference type="SUPFAM" id="SSF51126">
    <property type="entry name" value="Pectin lyase-like"/>
    <property type="match status" value="1"/>
</dbReference>
<dbReference type="AlphaFoldDB" id="A0A938WN63"/>
<evidence type="ECO:0000256" key="3">
    <source>
        <dbReference type="SAM" id="SignalP"/>
    </source>
</evidence>
<dbReference type="InterPro" id="IPR052063">
    <property type="entry name" value="Polysaccharide_Lyase_1"/>
</dbReference>
<protein>
    <submittedName>
        <fullName evidence="4">Pectate lyase</fullName>
    </submittedName>
</protein>
<reference evidence="4 5" key="1">
    <citation type="journal article" date="2021" name="Sci. Rep.">
        <title>The distribution of antibiotic resistance genes in chicken gut microbiota commensals.</title>
        <authorList>
            <person name="Juricova H."/>
            <person name="Matiasovicova J."/>
            <person name="Kubasova T."/>
            <person name="Cejkova D."/>
            <person name="Rychlik I."/>
        </authorList>
    </citation>
    <scope>NUCLEOTIDE SEQUENCE [LARGE SCALE GENOMIC DNA]</scope>
    <source>
        <strain evidence="4 5">An819</strain>
    </source>
</reference>
<dbReference type="PANTHER" id="PTHR42970">
    <property type="entry name" value="PECTATE LYASE C-RELATED"/>
    <property type="match status" value="1"/>
</dbReference>
<keyword evidence="1" id="KW-0479">Metal-binding</keyword>
<evidence type="ECO:0000313" key="4">
    <source>
        <dbReference type="EMBL" id="MBM6662400.1"/>
    </source>
</evidence>
<evidence type="ECO:0000256" key="1">
    <source>
        <dbReference type="ARBA" id="ARBA00022723"/>
    </source>
</evidence>
<dbReference type="InterPro" id="IPR012334">
    <property type="entry name" value="Pectin_lyas_fold"/>
</dbReference>
<evidence type="ECO:0000313" key="5">
    <source>
        <dbReference type="Proteomes" id="UP000764045"/>
    </source>
</evidence>
<dbReference type="EMBL" id="JACJJL010000020">
    <property type="protein sequence ID" value="MBM6662400.1"/>
    <property type="molecule type" value="Genomic_DNA"/>
</dbReference>
<keyword evidence="4" id="KW-0456">Lyase</keyword>
<keyword evidence="3" id="KW-0732">Signal</keyword>
<name>A0A938WN63_9BACT</name>